<dbReference type="GO" id="GO:0008270">
    <property type="term" value="F:zinc ion binding"/>
    <property type="evidence" value="ECO:0007669"/>
    <property type="project" value="InterPro"/>
</dbReference>
<dbReference type="EMBL" id="LXFE01002894">
    <property type="protein sequence ID" value="OLL22716.1"/>
    <property type="molecule type" value="Genomic_DNA"/>
</dbReference>
<proteinExistence type="predicted"/>
<name>A0A1U7LJ74_NEOID</name>
<dbReference type="Proteomes" id="UP000186594">
    <property type="component" value="Unassembled WGS sequence"/>
</dbReference>
<feature type="compositionally biased region" description="Basic and acidic residues" evidence="1">
    <location>
        <begin position="97"/>
        <end position="106"/>
    </location>
</feature>
<dbReference type="AlphaFoldDB" id="A0A1U7LJ74"/>
<dbReference type="InterPro" id="IPR036875">
    <property type="entry name" value="Znf_CCHC_sf"/>
</dbReference>
<reference evidence="2 3" key="1">
    <citation type="submission" date="2016-04" db="EMBL/GenBank/DDBJ databases">
        <title>Evolutionary innovation and constraint leading to complex multicellularity in the Ascomycota.</title>
        <authorList>
            <person name="Cisse O."/>
            <person name="Nguyen A."/>
            <person name="Hewitt D.A."/>
            <person name="Jedd G."/>
            <person name="Stajich J.E."/>
        </authorList>
    </citation>
    <scope>NUCLEOTIDE SEQUENCE [LARGE SCALE GENOMIC DNA]</scope>
    <source>
        <strain evidence="2 3">DAH-3</strain>
    </source>
</reference>
<feature type="compositionally biased region" description="Polar residues" evidence="1">
    <location>
        <begin position="77"/>
        <end position="96"/>
    </location>
</feature>
<keyword evidence="3" id="KW-1185">Reference proteome</keyword>
<accession>A0A1U7LJ74</accession>
<evidence type="ECO:0000313" key="2">
    <source>
        <dbReference type="EMBL" id="OLL22716.1"/>
    </source>
</evidence>
<protein>
    <submittedName>
        <fullName evidence="2">Nucleic-acid-binding protein from mobile element jockey</fullName>
    </submittedName>
</protein>
<organism evidence="2 3">
    <name type="scientific">Neolecta irregularis (strain DAH-3)</name>
    <dbReference type="NCBI Taxonomy" id="1198029"/>
    <lineage>
        <taxon>Eukaryota</taxon>
        <taxon>Fungi</taxon>
        <taxon>Dikarya</taxon>
        <taxon>Ascomycota</taxon>
        <taxon>Taphrinomycotina</taxon>
        <taxon>Neolectales</taxon>
        <taxon>Neolectaceae</taxon>
        <taxon>Neolecta</taxon>
    </lineage>
</organism>
<gene>
    <name evidence="2" type="ORF">NEOLI_003072</name>
</gene>
<dbReference type="OrthoDB" id="2997340at2759"/>
<sequence length="275" mass="30002">MPPSSSATLPGLEGVLSTSLDLMNMLLNLSQSPLTPSCKRTPTVYTDIQQKVIDIVDDLTALSNRMRASDSVSSIIGSHKASSTPSQSTSACYSSDSSHESFEMHSPRSSSPVYQACTPARFRVTYIAQPPKPSQRFFAVVAKNLFVADYPISQGATESIIEKFELDNSNIPGFCILNLRWLTKPNSSPQLGPMLLQLSSLASTHAAIQSGLNIDGVVHPLTRFHPDLILCGRCYEWGHFIRGCKARNPTCGYCSKPHMARSCKTHSVRLVLPDT</sequence>
<dbReference type="SUPFAM" id="SSF57756">
    <property type="entry name" value="Retrovirus zinc finger-like domains"/>
    <property type="match status" value="1"/>
</dbReference>
<evidence type="ECO:0000256" key="1">
    <source>
        <dbReference type="SAM" id="MobiDB-lite"/>
    </source>
</evidence>
<evidence type="ECO:0000313" key="3">
    <source>
        <dbReference type="Proteomes" id="UP000186594"/>
    </source>
</evidence>
<comment type="caution">
    <text evidence="2">The sequence shown here is derived from an EMBL/GenBank/DDBJ whole genome shotgun (WGS) entry which is preliminary data.</text>
</comment>
<feature type="region of interest" description="Disordered" evidence="1">
    <location>
        <begin position="77"/>
        <end position="108"/>
    </location>
</feature>
<dbReference type="GO" id="GO:0003676">
    <property type="term" value="F:nucleic acid binding"/>
    <property type="evidence" value="ECO:0007669"/>
    <property type="project" value="InterPro"/>
</dbReference>